<dbReference type="RefSeq" id="WP_244663880.1">
    <property type="nucleotide sequence ID" value="NZ_JAGHXG010000024.1"/>
</dbReference>
<comment type="caution">
    <text evidence="1">The sequence shown here is derived from an EMBL/GenBank/DDBJ whole genome shotgun (WGS) entry which is preliminary data.</text>
</comment>
<reference evidence="1 2" key="1">
    <citation type="submission" date="2023-01" db="EMBL/GenBank/DDBJ databases">
        <title>Xanthomonas hawaiianensis sp. nov. isolated from Araceae family in Hawaii.</title>
        <authorList>
            <person name="Chunag S.-C."/>
            <person name="Dobhal S."/>
            <person name="Alvarez A."/>
            <person name="Arif M."/>
        </authorList>
    </citation>
    <scope>NUCLEOTIDE SEQUENCE [LARGE SCALE GENOMIC DNA]</scope>
    <source>
        <strain evidence="1 2">A2111</strain>
    </source>
</reference>
<dbReference type="Proteomes" id="UP001260534">
    <property type="component" value="Unassembled WGS sequence"/>
</dbReference>
<accession>A0ABU2I3S0</accession>
<dbReference type="EMBL" id="JAQMHB010000001">
    <property type="protein sequence ID" value="MDS9992786.1"/>
    <property type="molecule type" value="Genomic_DNA"/>
</dbReference>
<proteinExistence type="predicted"/>
<evidence type="ECO:0000313" key="2">
    <source>
        <dbReference type="Proteomes" id="UP001260534"/>
    </source>
</evidence>
<protein>
    <submittedName>
        <fullName evidence="1">Uncharacterized protein</fullName>
    </submittedName>
</protein>
<evidence type="ECO:0000313" key="1">
    <source>
        <dbReference type="EMBL" id="MDS9992786.1"/>
    </source>
</evidence>
<gene>
    <name evidence="1" type="ORF">PNQ69_08380</name>
</gene>
<organism evidence="1 2">
    <name type="scientific">Xanthomonas hawaiiensis</name>
    <dbReference type="NCBI Taxonomy" id="3003247"/>
    <lineage>
        <taxon>Bacteria</taxon>
        <taxon>Pseudomonadati</taxon>
        <taxon>Pseudomonadota</taxon>
        <taxon>Gammaproteobacteria</taxon>
        <taxon>Lysobacterales</taxon>
        <taxon>Lysobacteraceae</taxon>
        <taxon>Xanthomonas</taxon>
    </lineage>
</organism>
<keyword evidence="2" id="KW-1185">Reference proteome</keyword>
<sequence length="116" mass="13020">MGHYLGLHLRQHGDRVTGDWSEGTNAHGNDGQLQGEVRGGTLYIRYCSEDGGKSYAACPAFSGLEDRFRLQNGLLVRYRKYGSGYRRDVALHLSVAGKDVPFNQECMDQEDWPDQP</sequence>
<name>A0ABU2I3S0_9XANT</name>